<dbReference type="Proteomes" id="UP001341840">
    <property type="component" value="Unassembled WGS sequence"/>
</dbReference>
<protein>
    <recommendedName>
        <fullName evidence="3">Ubiquitin-like protease family profile domain-containing protein</fullName>
    </recommendedName>
</protein>
<evidence type="ECO:0008006" key="3">
    <source>
        <dbReference type="Google" id="ProtNLM"/>
    </source>
</evidence>
<evidence type="ECO:0000313" key="2">
    <source>
        <dbReference type="Proteomes" id="UP001341840"/>
    </source>
</evidence>
<keyword evidence="2" id="KW-1185">Reference proteome</keyword>
<evidence type="ECO:0000313" key="1">
    <source>
        <dbReference type="EMBL" id="MED6216548.1"/>
    </source>
</evidence>
<proteinExistence type="predicted"/>
<dbReference type="Gene3D" id="1.10.418.20">
    <property type="match status" value="1"/>
</dbReference>
<name>A0ABU6Z6X0_9FABA</name>
<comment type="caution">
    <text evidence="1">The sequence shown here is derived from an EMBL/GenBank/DDBJ whole genome shotgun (WGS) entry which is preliminary data.</text>
</comment>
<accession>A0ABU6Z6X0</accession>
<dbReference type="EMBL" id="JASCZI010271879">
    <property type="protein sequence ID" value="MED6216548.1"/>
    <property type="molecule type" value="Genomic_DNA"/>
</dbReference>
<dbReference type="InterPro" id="IPR038765">
    <property type="entry name" value="Papain-like_cys_pep_sf"/>
</dbReference>
<dbReference type="SUPFAM" id="SSF54001">
    <property type="entry name" value="Cysteine proteinases"/>
    <property type="match status" value="1"/>
</dbReference>
<sequence>MRYHFMSLGEKAEVDMTIMDIICIMNNMQNNEKFKFTTCCVPPLFLHRILESCGRNFISAITELPHDITTLENINPLHYIDENKMKSAPFSSVLDQMRVLAGAETIFPNKTRAVGSHSLLPKYIPVPRQPNAYDCGVYVKYMDYVNPSILGKRQFSVPIWTEAELQEFREENVEWILYHGDNYYRYQAIKVANSAT</sequence>
<reference evidence="1 2" key="1">
    <citation type="journal article" date="2023" name="Plants (Basel)">
        <title>Bridging the Gap: Combining Genomics and Transcriptomics Approaches to Understand Stylosanthes scabra, an Orphan Legume from the Brazilian Caatinga.</title>
        <authorList>
            <person name="Ferreira-Neto J.R.C."/>
            <person name="da Silva M.D."/>
            <person name="Binneck E."/>
            <person name="de Melo N.F."/>
            <person name="da Silva R.H."/>
            <person name="de Melo A.L.T.M."/>
            <person name="Pandolfi V."/>
            <person name="Bustamante F.O."/>
            <person name="Brasileiro-Vidal A.C."/>
            <person name="Benko-Iseppon A.M."/>
        </authorList>
    </citation>
    <scope>NUCLEOTIDE SEQUENCE [LARGE SCALE GENOMIC DNA]</scope>
    <source>
        <tissue evidence="1">Leaves</tissue>
    </source>
</reference>
<organism evidence="1 2">
    <name type="scientific">Stylosanthes scabra</name>
    <dbReference type="NCBI Taxonomy" id="79078"/>
    <lineage>
        <taxon>Eukaryota</taxon>
        <taxon>Viridiplantae</taxon>
        <taxon>Streptophyta</taxon>
        <taxon>Embryophyta</taxon>
        <taxon>Tracheophyta</taxon>
        <taxon>Spermatophyta</taxon>
        <taxon>Magnoliopsida</taxon>
        <taxon>eudicotyledons</taxon>
        <taxon>Gunneridae</taxon>
        <taxon>Pentapetalae</taxon>
        <taxon>rosids</taxon>
        <taxon>fabids</taxon>
        <taxon>Fabales</taxon>
        <taxon>Fabaceae</taxon>
        <taxon>Papilionoideae</taxon>
        <taxon>50 kb inversion clade</taxon>
        <taxon>dalbergioids sensu lato</taxon>
        <taxon>Dalbergieae</taxon>
        <taxon>Pterocarpus clade</taxon>
        <taxon>Stylosanthes</taxon>
    </lineage>
</organism>
<gene>
    <name evidence="1" type="ORF">PIB30_008533</name>
</gene>